<dbReference type="PANTHER" id="PTHR10775:SF185">
    <property type="entry name" value="OS08G0208400 PROTEIN"/>
    <property type="match status" value="1"/>
</dbReference>
<dbReference type="PANTHER" id="PTHR10775">
    <property type="entry name" value="OS08G0208400 PROTEIN"/>
    <property type="match status" value="1"/>
</dbReference>
<dbReference type="Proteomes" id="UP001454036">
    <property type="component" value="Unassembled WGS sequence"/>
</dbReference>
<evidence type="ECO:0000313" key="2">
    <source>
        <dbReference type="EMBL" id="GAA0162924.1"/>
    </source>
</evidence>
<proteinExistence type="predicted"/>
<evidence type="ECO:0000259" key="1">
    <source>
        <dbReference type="Pfam" id="PF13960"/>
    </source>
</evidence>
<feature type="domain" description="DUF4218" evidence="1">
    <location>
        <begin position="194"/>
        <end position="252"/>
    </location>
</feature>
<dbReference type="Pfam" id="PF13960">
    <property type="entry name" value="DUF4218"/>
    <property type="match status" value="1"/>
</dbReference>
<keyword evidence="3" id="KW-1185">Reference proteome</keyword>
<dbReference type="AlphaFoldDB" id="A0AAV3QGU5"/>
<name>A0AAV3QGU5_LITER</name>
<organism evidence="2 3">
    <name type="scientific">Lithospermum erythrorhizon</name>
    <name type="common">Purple gromwell</name>
    <name type="synonym">Lithospermum officinale var. erythrorhizon</name>
    <dbReference type="NCBI Taxonomy" id="34254"/>
    <lineage>
        <taxon>Eukaryota</taxon>
        <taxon>Viridiplantae</taxon>
        <taxon>Streptophyta</taxon>
        <taxon>Embryophyta</taxon>
        <taxon>Tracheophyta</taxon>
        <taxon>Spermatophyta</taxon>
        <taxon>Magnoliopsida</taxon>
        <taxon>eudicotyledons</taxon>
        <taxon>Gunneridae</taxon>
        <taxon>Pentapetalae</taxon>
        <taxon>asterids</taxon>
        <taxon>lamiids</taxon>
        <taxon>Boraginales</taxon>
        <taxon>Boraginaceae</taxon>
        <taxon>Boraginoideae</taxon>
        <taxon>Lithospermeae</taxon>
        <taxon>Lithospermum</taxon>
    </lineage>
</organism>
<comment type="caution">
    <text evidence="2">The sequence shown here is derived from an EMBL/GenBank/DDBJ whole genome shotgun (WGS) entry which is preliminary data.</text>
</comment>
<dbReference type="EMBL" id="BAABME010036935">
    <property type="protein sequence ID" value="GAA0162924.1"/>
    <property type="molecule type" value="Genomic_DNA"/>
</dbReference>
<accession>A0AAV3QGU5</accession>
<protein>
    <recommendedName>
        <fullName evidence="1">DUF4218 domain-containing protein</fullName>
    </recommendedName>
</protein>
<sequence>MTDQLEGILTLYKKEDLKARKQHNFNKEKHKLWKKKSIFYELPYWDTNTIQHNLDMMHIVKNFSDNILWTILGCPMRSKDNVMARRDLEMLNIRKPLHPISLPSGRWSLPPASYTMSSVDKDYFCRMLKKVRPPDGYSSNISSKVRMEGRTLKGLKSHDHHVFLQFVLPIAARRSLPKNVVDVLIEVANVFRQLCSRINKKSDLEQMQGHIPLTLCHLERMFPPTFFDVMKHLPVHLASDALVTGCVSFKSM</sequence>
<reference evidence="2 3" key="1">
    <citation type="submission" date="2024-01" db="EMBL/GenBank/DDBJ databases">
        <title>The complete chloroplast genome sequence of Lithospermum erythrorhizon: insights into the phylogenetic relationship among Boraginaceae species and the maternal lineages of purple gromwells.</title>
        <authorList>
            <person name="Okada T."/>
            <person name="Watanabe K."/>
        </authorList>
    </citation>
    <scope>NUCLEOTIDE SEQUENCE [LARGE SCALE GENOMIC DNA]</scope>
</reference>
<dbReference type="InterPro" id="IPR025452">
    <property type="entry name" value="DUF4218"/>
</dbReference>
<evidence type="ECO:0000313" key="3">
    <source>
        <dbReference type="Proteomes" id="UP001454036"/>
    </source>
</evidence>
<gene>
    <name evidence="2" type="ORF">LIER_43621</name>
</gene>